<keyword evidence="8" id="KW-1185">Reference proteome</keyword>
<evidence type="ECO:0000313" key="7">
    <source>
        <dbReference type="EMBL" id="KCV72181.1"/>
    </source>
</evidence>
<dbReference type="GO" id="GO:0030427">
    <property type="term" value="C:site of polarized growth"/>
    <property type="evidence" value="ECO:0007669"/>
    <property type="project" value="TreeGrafter"/>
</dbReference>
<dbReference type="GO" id="GO:0030864">
    <property type="term" value="C:cortical actin cytoskeleton"/>
    <property type="evidence" value="ECO:0007669"/>
    <property type="project" value="TreeGrafter"/>
</dbReference>
<evidence type="ECO:0000256" key="3">
    <source>
        <dbReference type="ARBA" id="ARBA00023203"/>
    </source>
</evidence>
<dbReference type="OrthoDB" id="20822at2759"/>
<evidence type="ECO:0000256" key="5">
    <source>
        <dbReference type="ARBA" id="ARBA00038052"/>
    </source>
</evidence>
<accession>A0A058ZE01</accession>
<evidence type="ECO:0000259" key="6">
    <source>
        <dbReference type="PROSITE" id="PS51263"/>
    </source>
</evidence>
<gene>
    <name evidence="7" type="ORF">H696_01583</name>
</gene>
<organism evidence="7">
    <name type="scientific">Fonticula alba</name>
    <name type="common">Slime mold</name>
    <dbReference type="NCBI Taxonomy" id="691883"/>
    <lineage>
        <taxon>Eukaryota</taxon>
        <taxon>Rotosphaerida</taxon>
        <taxon>Fonticulaceae</taxon>
        <taxon>Fonticula</taxon>
    </lineage>
</organism>
<evidence type="ECO:0000256" key="1">
    <source>
        <dbReference type="ARBA" id="ARBA00004245"/>
    </source>
</evidence>
<dbReference type="Pfam" id="PF00241">
    <property type="entry name" value="Cofilin_ADF"/>
    <property type="match status" value="2"/>
</dbReference>
<dbReference type="SUPFAM" id="SSF55753">
    <property type="entry name" value="Actin depolymerizing proteins"/>
    <property type="match status" value="2"/>
</dbReference>
<keyword evidence="2" id="KW-0963">Cytoplasm</keyword>
<proteinExistence type="inferred from homology"/>
<keyword evidence="4" id="KW-0206">Cytoskeleton</keyword>
<dbReference type="InterPro" id="IPR002108">
    <property type="entry name" value="ADF-H"/>
</dbReference>
<evidence type="ECO:0000256" key="2">
    <source>
        <dbReference type="ARBA" id="ARBA00022490"/>
    </source>
</evidence>
<dbReference type="GO" id="GO:0051015">
    <property type="term" value="F:actin filament binding"/>
    <property type="evidence" value="ECO:0007669"/>
    <property type="project" value="TreeGrafter"/>
</dbReference>
<dbReference type="Proteomes" id="UP000030693">
    <property type="component" value="Unassembled WGS sequence"/>
</dbReference>
<dbReference type="GO" id="GO:0005884">
    <property type="term" value="C:actin filament"/>
    <property type="evidence" value="ECO:0007669"/>
    <property type="project" value="TreeGrafter"/>
</dbReference>
<dbReference type="eggNOG" id="ENOG502S1NH">
    <property type="taxonomic scope" value="Eukaryota"/>
</dbReference>
<name>A0A058ZE01_FONAL</name>
<sequence>MSSTDVSFESTLLDAIAAVRDDAKPNTWVIAVHPDDNPNELALHSTGEGDVQDMINNMDDSCAMHAFVRVNQQFDLSNTVKFVYIYLLGDHVPFVKRGKFGIVFGKCRGIFEPYHVDFEITKVSEITPADIEKRVAENVGRSDNILDNIDDRQVRGYTALSAHTVNTQNAAPATPAAPAGARIVKGSGPTLGTVPRGKSSEVSFSQEAIDAIKQVHDGHLTWVLCHYPGDALNNPIAVLASGNEEEPANVLAGHLNTSSLAYGLIRVVDPVDGIPTTKFAFVSVVGPSVRMMTKAKVGTHQGAVLETFHPYHVSMNLSGEPGEISHQIVMDKVQLYSGSRR</sequence>
<dbReference type="GO" id="GO:0030833">
    <property type="term" value="P:regulation of actin filament polymerization"/>
    <property type="evidence" value="ECO:0007669"/>
    <property type="project" value="TreeGrafter"/>
</dbReference>
<evidence type="ECO:0000256" key="4">
    <source>
        <dbReference type="ARBA" id="ARBA00023212"/>
    </source>
</evidence>
<dbReference type="FunFam" id="3.40.20.10:FF:000018">
    <property type="entry name" value="Coactosin-like 1"/>
    <property type="match status" value="1"/>
</dbReference>
<dbReference type="AlphaFoldDB" id="A0A058ZE01"/>
<keyword evidence="3" id="KW-0009">Actin-binding</keyword>
<dbReference type="PANTHER" id="PTHR10829:SF56">
    <property type="entry name" value="ADF-H DOMAIN-CONTAINING PROTEIN"/>
    <property type="match status" value="1"/>
</dbReference>
<dbReference type="OMA" id="QPYHVDI"/>
<dbReference type="EMBL" id="KB932202">
    <property type="protein sequence ID" value="KCV72181.1"/>
    <property type="molecule type" value="Genomic_DNA"/>
</dbReference>
<dbReference type="RefSeq" id="XP_009493759.1">
    <property type="nucleotide sequence ID" value="XM_009495484.1"/>
</dbReference>
<reference evidence="7" key="1">
    <citation type="submission" date="2013-04" db="EMBL/GenBank/DDBJ databases">
        <title>The Genome Sequence of Fonticula alba ATCC 38817.</title>
        <authorList>
            <consortium name="The Broad Institute Genomics Platform"/>
            <person name="Russ C."/>
            <person name="Cuomo C."/>
            <person name="Burger G."/>
            <person name="Gray M.W."/>
            <person name="Holland P.W.H."/>
            <person name="King N."/>
            <person name="Lang F.B.F."/>
            <person name="Roger A.J."/>
            <person name="Ruiz-Trillo I."/>
            <person name="Brown M."/>
            <person name="Walker B."/>
            <person name="Young S."/>
            <person name="Zeng Q."/>
            <person name="Gargeya S."/>
            <person name="Fitzgerald M."/>
            <person name="Haas B."/>
            <person name="Abouelleil A."/>
            <person name="Allen A.W."/>
            <person name="Alvarado L."/>
            <person name="Arachchi H.M."/>
            <person name="Berlin A.M."/>
            <person name="Chapman S.B."/>
            <person name="Gainer-Dewar J."/>
            <person name="Goldberg J."/>
            <person name="Griggs A."/>
            <person name="Gujja S."/>
            <person name="Hansen M."/>
            <person name="Howarth C."/>
            <person name="Imamovic A."/>
            <person name="Ireland A."/>
            <person name="Larimer J."/>
            <person name="McCowan C."/>
            <person name="Murphy C."/>
            <person name="Pearson M."/>
            <person name="Poon T.W."/>
            <person name="Priest M."/>
            <person name="Roberts A."/>
            <person name="Saif S."/>
            <person name="Shea T."/>
            <person name="Sisk P."/>
            <person name="Sykes S."/>
            <person name="Wortman J."/>
            <person name="Nusbaum C."/>
            <person name="Birren B."/>
        </authorList>
    </citation>
    <scope>NUCLEOTIDE SEQUENCE [LARGE SCALE GENOMIC DNA]</scope>
    <source>
        <strain evidence="7">ATCC 38817</strain>
    </source>
</reference>
<dbReference type="InterPro" id="IPR029006">
    <property type="entry name" value="ADF-H/Gelsolin-like_dom_sf"/>
</dbReference>
<dbReference type="PANTHER" id="PTHR10829">
    <property type="entry name" value="CORTACTIN AND DREBRIN"/>
    <property type="match status" value="1"/>
</dbReference>
<feature type="domain" description="ADF-H" evidence="6">
    <location>
        <begin position="199"/>
        <end position="334"/>
    </location>
</feature>
<protein>
    <recommendedName>
        <fullName evidence="6">ADF-H domain-containing protein</fullName>
    </recommendedName>
</protein>
<feature type="domain" description="ADF-H" evidence="6">
    <location>
        <begin position="3"/>
        <end position="136"/>
    </location>
</feature>
<comment type="similarity">
    <text evidence="5">Belongs to the actin-binding proteins ADF family. Coactosin subfamily.</text>
</comment>
<dbReference type="Gene3D" id="3.40.20.10">
    <property type="entry name" value="Severin"/>
    <property type="match status" value="2"/>
</dbReference>
<dbReference type="PROSITE" id="PS51263">
    <property type="entry name" value="ADF_H"/>
    <property type="match status" value="2"/>
</dbReference>
<evidence type="ECO:0000313" key="8">
    <source>
        <dbReference type="Proteomes" id="UP000030693"/>
    </source>
</evidence>
<comment type="subcellular location">
    <subcellularLocation>
        <location evidence="1">Cytoplasm</location>
        <location evidence="1">Cytoskeleton</location>
    </subcellularLocation>
</comment>
<dbReference type="GeneID" id="20526308"/>